<gene>
    <name evidence="2" type="ORF">JI747_017540</name>
</gene>
<evidence type="ECO:0000313" key="2">
    <source>
        <dbReference type="EMBL" id="MCA6068973.1"/>
    </source>
</evidence>
<evidence type="ECO:0000256" key="1">
    <source>
        <dbReference type="SAM" id="SignalP"/>
    </source>
</evidence>
<dbReference type="EMBL" id="JAERSE020000005">
    <property type="protein sequence ID" value="MCA6068973.1"/>
    <property type="molecule type" value="Genomic_DNA"/>
</dbReference>
<keyword evidence="3" id="KW-1185">Reference proteome</keyword>
<keyword evidence="1" id="KW-0732">Signal</keyword>
<reference evidence="2 3" key="1">
    <citation type="submission" date="2021-09" db="EMBL/GenBank/DDBJ databases">
        <title>Genome sequencing and assembly of Chryseobacterium sp. RG1.</title>
        <authorList>
            <person name="Chhetri G."/>
        </authorList>
    </citation>
    <scope>NUCLEOTIDE SEQUENCE [LARGE SCALE GENOMIC DNA]</scope>
    <source>
        <strain evidence="2 3">RG1</strain>
    </source>
</reference>
<dbReference type="RefSeq" id="WP_225690172.1">
    <property type="nucleotide sequence ID" value="NZ_JAERSE020000005.1"/>
</dbReference>
<proteinExistence type="predicted"/>
<protein>
    <submittedName>
        <fullName evidence="2">Uncharacterized protein</fullName>
    </submittedName>
</protein>
<comment type="caution">
    <text evidence="2">The sequence shown here is derived from an EMBL/GenBank/DDBJ whole genome shotgun (WGS) entry which is preliminary data.</text>
</comment>
<name>A0ABS8A664_9FLAO</name>
<dbReference type="Proteomes" id="UP000618240">
    <property type="component" value="Unassembled WGS sequence"/>
</dbReference>
<organism evidence="2 3">
    <name type="scientific">Chryseobacterium tagetis</name>
    <dbReference type="NCBI Taxonomy" id="2801334"/>
    <lineage>
        <taxon>Bacteria</taxon>
        <taxon>Pseudomonadati</taxon>
        <taxon>Bacteroidota</taxon>
        <taxon>Flavobacteriia</taxon>
        <taxon>Flavobacteriales</taxon>
        <taxon>Weeksellaceae</taxon>
        <taxon>Chryseobacterium group</taxon>
        <taxon>Chryseobacterium</taxon>
    </lineage>
</organism>
<feature type="chain" id="PRO_5046112079" evidence="1">
    <location>
        <begin position="20"/>
        <end position="360"/>
    </location>
</feature>
<feature type="signal peptide" evidence="1">
    <location>
        <begin position="1"/>
        <end position="19"/>
    </location>
</feature>
<sequence length="360" mass="40053">MKTILSILFTVLLFYTATAQISSFKINPSNSIQALSVETTESVNLNGKNKNVYKTIEIIEYNYYSKEKENKKKLLTKITDELYIDSKASTSNKFDKAKIKAKADSIKILETEISKIENTQDSLYMIYTKEFMATKNVNFLNFGVKKSQAFFDVVHGNTGKTFRALGNTGLNFGNETASLYSEIVSANLGVMRVSLGAMIAKSSNKDSIAVKNNEAYQRLISNGGNTVLNFEYPLIYIHSKNNKYNFITTFNTKGTADIPAFGTSTSKWAGSGSFGLNLYGEATTNKNEISFFANFNMNMYFGTNTFRDNLGILNNNFTFGQLSAGLIFLQNFKISFIIATLTSEGNLRNRSVTVGGQVIR</sequence>
<accession>A0ABS8A664</accession>
<evidence type="ECO:0000313" key="3">
    <source>
        <dbReference type="Proteomes" id="UP000618240"/>
    </source>
</evidence>